<proteinExistence type="predicted"/>
<evidence type="ECO:0000313" key="1">
    <source>
        <dbReference type="EMBL" id="GFZ89645.1"/>
    </source>
</evidence>
<gene>
    <name evidence="1" type="ORF">GCM10010978_31140</name>
</gene>
<sequence length="76" mass="8646">MMKENNISIKLFEEFNEIVGNINQDLVQENANVDGKSPMGIGLFASTSSKYFAIEKNYYLRKQNKLTLMGTYISTT</sequence>
<reference evidence="1" key="2">
    <citation type="submission" date="2020-09" db="EMBL/GenBank/DDBJ databases">
        <authorList>
            <person name="Sun Q."/>
            <person name="Zhou Y."/>
        </authorList>
    </citation>
    <scope>NUCLEOTIDE SEQUENCE</scope>
    <source>
        <strain evidence="1">CGMCC 1.12360</strain>
    </source>
</reference>
<evidence type="ECO:0000313" key="2">
    <source>
        <dbReference type="Proteomes" id="UP000602050"/>
    </source>
</evidence>
<dbReference type="Proteomes" id="UP000602050">
    <property type="component" value="Unassembled WGS sequence"/>
</dbReference>
<name>A0A8J2XJ80_9BACI</name>
<keyword evidence="2" id="KW-1185">Reference proteome</keyword>
<reference evidence="1" key="1">
    <citation type="journal article" date="2014" name="Int. J. Syst. Evol. Microbiol.">
        <title>Complete genome sequence of Corynebacterium casei LMG S-19264T (=DSM 44701T), isolated from a smear-ripened cheese.</title>
        <authorList>
            <consortium name="US DOE Joint Genome Institute (JGI-PGF)"/>
            <person name="Walter F."/>
            <person name="Albersmeier A."/>
            <person name="Kalinowski J."/>
            <person name="Ruckert C."/>
        </authorList>
    </citation>
    <scope>NUCLEOTIDE SEQUENCE</scope>
    <source>
        <strain evidence="1">CGMCC 1.12360</strain>
    </source>
</reference>
<comment type="caution">
    <text evidence="1">The sequence shown here is derived from an EMBL/GenBank/DDBJ whole genome shotgun (WGS) entry which is preliminary data.</text>
</comment>
<dbReference type="AlphaFoldDB" id="A0A8J2XJ80"/>
<protein>
    <submittedName>
        <fullName evidence="1">Uncharacterized protein</fullName>
    </submittedName>
</protein>
<organism evidence="1 2">
    <name type="scientific">Compostibacillus humi</name>
    <dbReference type="NCBI Taxonomy" id="1245525"/>
    <lineage>
        <taxon>Bacteria</taxon>
        <taxon>Bacillati</taxon>
        <taxon>Bacillota</taxon>
        <taxon>Bacilli</taxon>
        <taxon>Bacillales</taxon>
        <taxon>Bacillaceae</taxon>
        <taxon>Compostibacillus</taxon>
    </lineage>
</organism>
<dbReference type="EMBL" id="BMEV01000092">
    <property type="protein sequence ID" value="GFZ89645.1"/>
    <property type="molecule type" value="Genomic_DNA"/>
</dbReference>
<accession>A0A8J2XJ80</accession>